<dbReference type="Pfam" id="PF00530">
    <property type="entry name" value="SRCR"/>
    <property type="match status" value="25"/>
</dbReference>
<feature type="disulfide bond" evidence="6">
    <location>
        <begin position="520"/>
        <end position="530"/>
    </location>
</feature>
<feature type="disulfide bond" evidence="6">
    <location>
        <begin position="2386"/>
        <end position="2396"/>
    </location>
</feature>
<feature type="disulfide bond" evidence="6">
    <location>
        <begin position="2062"/>
        <end position="2072"/>
    </location>
</feature>
<feature type="disulfide bond" evidence="6">
    <location>
        <begin position="382"/>
        <end position="443"/>
    </location>
</feature>
<feature type="disulfide bond" evidence="6">
    <location>
        <begin position="1282"/>
        <end position="1343"/>
    </location>
</feature>
<feature type="disulfide bond" evidence="6">
    <location>
        <begin position="904"/>
        <end position="968"/>
    </location>
</feature>
<dbReference type="PROSITE" id="PS01186">
    <property type="entry name" value="EGF_2"/>
    <property type="match status" value="1"/>
</dbReference>
<sequence>MMRLFVCLIVCFCSAVANAQVSIRLVDGSSSNEGRVEVNYNGQWGTVCDDLWDDTDAAVVCQILGLGETGSALSNAAFGQGSGDIILDNVECVGTETDLFSCPSNGPLNHNCGHSEDAGVQCISTPSVSIRLVDGSSSNEGRVEVNYNGQWGTVCDDLWDDTDAAVVCQILGLGETGSALSNAAFGQGSGDIILDNVECVGTETDLFSCPSNGPLSHNCGHSEDAGVQCISTPSVSIRLVDGSSSNEGRVEVNYNGQWGTVCDDLWDDTDAAVVCQILGLGETGSALSNAAFGQGSGDIILDNVECVGTETDLFSCPSNGPLSHNCGHSEDAGVQCISTPSVSIRLVDGSSSNEGRVEVNYNGQWGTVCDDLWDDTDAAVVCQILGLGETGSALSNAAFGQGSGDIILDNVECVGTETDLFSCPSNGPLSHNCGHSEDAGVQCISTPSVSIRLVDGSSSNEGRVEVNYNGQWGTVCDDLWDDTDAAVVCQILGLGETGSALSNAAFGQGSGDIILDNVECVGTETDLFSCPSNGPLNHNCGHSEDAGVQCISTPSVSIRLVDGSSSNEGRVEVNFNGQWGTVCDDLWDDTDAAVVCQILGLGETGSALSNAAFGQGSGDIILDNVECVGTETDLFSCPSNGPLSHNCGHSEDAGVQCISTPSVSIRLVDGSSSNEGRVEVNYNGQWGTVCDDLWDDTDAAVVCQILGLGESGSALGSAAFGEGSGDIILDNVECVGTETDLFSCPSNGPLSHNCGHGEDAGVQCISTPSVSIRLVDGSSSNEGRVEVNYNGQWGTVCDDLWDDTDAAVVCQILGLGESGSALGSAAFGQGSGDIILDNVECVGTETDLFSCPSNGPLSHNCGHGEDAGVQCISTPSVSIRLVDGSSSNEGRVEVNYNGQWGTVCDDLWDDTDAAVVCQILGLGESGSALSNAAFGQGSGDIILDNVECVGTETDLFSCPNNGPLIHNCGHGEDAGVQCSSTSSVSIRLVDGSSSNEGRVEVNYNGQWGTVCDDLWDDTDAAVVCQILGLGDTGSALSNAAFGQGSGDIILDNVQCVGTETDLFSCPNNGPLIHNCGHGEDAGVQCSSTPSALTASIRLVDGSSSNEGRVEVNYNGQWGTVCDDLWDDTDAAVVCQILGLGETGSALSNAAFGQGSGDIILDNVQCVGTETDLFSCPSNGPLSHNCGHGEDAGVRCNSTSSGTVSRNPCSNSFCHNGGSCIAPADLPMCICQLGFSGEFCQEPSIRLVDGSSNNEGRVEVNYNGQWGTVCDDLWDDTDATVVCQILGLGETGSALGSAAFGQGSGDIILDNVECVGTETDLFSCPSNGPLSHNCGHGEDAGVQCSSTPSASLRLVDGSSSNEGRVEVNYNGQWGTVCDDLWDDTDAAVVCQILGLGESGSALGSAAFGPGSGDIILDNVECVGTETDLFSCPSNGPLSHNCGHGEDAGVQCSGTPSVSIRLVDGSSSNEGRVEVNYNGQWGTVCDDFWDDTDAAVVCQILGLGESGSALGSAAFGEGSGDIILDDVQCVGTETDLFSCPNNGPLNHNCGHGEDAGVQCISTSSGAIRLVDGSSSNEGRVEVNYNGQWGTVCDDLWDDTDATVVCQILGLGETGSALGSAAFGEGSGDIILDNVQCVGTETDLFSCPSNGPLSHNCGHGEDAGVQCSSTPSVSIRLVDGSSSNEGRVEVNYNGQWGTVCDDFWDDTDAAVVCQILGLGESGSALGSAAFGEGSGDIILDDVQCVGTETDLFSCPNNGPLNHNCGHREDAGVQCISTPSGAIRLVDGSSSNEGRVEINYNGQWGTVCDDLWDDTDAAVVCQILGLGETGSALGSAAFGEGSGDIILDNVQCVGTETDLFSCPSNGPLSHNCVHAEDAGVQCISTSSASIRLVDGSSSIEGRVEVNYNGQWGTVCDDYWDDTDATVVCQILGLGESGSALGSAAFGQGSGDIILDNVQCVGTETDLFSCPSNAPLSHNCVHAEDAGVQCISTSSGAIRLVDGSSSNEGRVEVNYNGQWGTVCDDLWDDTDAAVVCQILGLGESGSALGSAAFGPGSGDIILDNVQCVGTETDLFSCPSNGPLSHNCGHSEDAGVQCTSTPSVSIRLVDGSSSNEGRVEVNYNGRWGTVCDDLWDDTDAAVVCQILGLGESGSALGSAAFGEGSGDIILDNVECVGTETDLFSCPSNEPLSHNCIHGEDAGVQCSSTPSTLTASIRLVDGSSSSEGRVEVNYNGQWGTVCDDLWDDTDAAVVCQILGLGESGSALGSAAFGQGSGDIILDNVECTGTETNLFSCPSNAPLSHNCVHAEDAGVQCISTSSVSIRLVDGSSSNEGRVEVNYNGQWGTVCDDFWDDTDAAVVCQILGLGESGSALGSAAFGQGIGDIILDDVQCVGTETDLFSCPNNGPLSHNCGHGEDAGVRCISTSSGAIRLVDGSSSNEGRVEINYNGQWGTVCDDQWDDTDARVVCQILGIGETASALGSAAFGEGSGDIILDNVQCTGTESNLFSCPSNGPLSHNCVHAEDAGVQCGSTSSDNSSGYPFGYNSESSYHYALLNVSQTLGAIRLVDGSSGNEGRVEIEYNGQWGTVCDDLWDDTDATVVCQILGLGESGSALRNAAFGQGSGDIILDDVQCVGTETDLFSCPSNGPLSHNCVHAEDAGVRCISTSSESIRLVGGQSINEGRVEVRYDGQWGTVCDDLWDDADAAVVCRALGFGDTAAAIGQAMFGEGTNKIVLDNVECLGNEADLFACPSNGPLIHDCRHYEDAGVLCYV</sequence>
<feature type="disulfide bond" evidence="6">
    <location>
        <begin position="583"/>
        <end position="647"/>
    </location>
</feature>
<feature type="domain" description="SRCR" evidence="9">
    <location>
        <begin position="986"/>
        <end position="1086"/>
    </location>
</feature>
<feature type="disulfide bond" evidence="6">
    <location>
        <begin position="2169"/>
        <end position="2179"/>
    </location>
</feature>
<feature type="domain" description="SRCR" evidence="9">
    <location>
        <begin position="665"/>
        <end position="765"/>
    </location>
</feature>
<dbReference type="Pfam" id="PF00008">
    <property type="entry name" value="EGF"/>
    <property type="match status" value="1"/>
</dbReference>
<dbReference type="PROSITE" id="PS50287">
    <property type="entry name" value="SRCR_2"/>
    <property type="match status" value="25"/>
</dbReference>
<evidence type="ECO:0000256" key="6">
    <source>
        <dbReference type="PROSITE-ProRule" id="PRU00196"/>
    </source>
</evidence>
<feature type="disulfide bond" evidence="6">
    <location>
        <begin position="627"/>
        <end position="637"/>
    </location>
</feature>
<feature type="disulfide bond" evidence="6">
    <location>
        <begin position="1134"/>
        <end position="1195"/>
    </location>
</feature>
<reference evidence="10" key="2">
    <citation type="submission" date="2021-01" db="UniProtKB">
        <authorList>
            <consortium name="EnsemblMetazoa"/>
        </authorList>
    </citation>
    <scope>IDENTIFICATION</scope>
</reference>
<dbReference type="Gene3D" id="3.10.250.10">
    <property type="entry name" value="SRCR-like domain"/>
    <property type="match status" value="25"/>
</dbReference>
<feature type="disulfide bond" evidence="6">
    <location>
        <begin position="2690"/>
        <end position="2754"/>
    </location>
</feature>
<dbReference type="PROSITE" id="PS50026">
    <property type="entry name" value="EGF_3"/>
    <property type="match status" value="1"/>
</dbReference>
<feature type="disulfide bond" evidence="6">
    <location>
        <begin position="1011"/>
        <end position="1075"/>
    </location>
</feature>
<feature type="disulfide bond" evidence="6">
    <location>
        <begin position="1313"/>
        <end position="1323"/>
    </location>
</feature>
<feature type="disulfide bond" evidence="6">
    <location>
        <begin position="2449"/>
        <end position="2513"/>
    </location>
</feature>
<feature type="disulfide bond" evidence="6">
    <location>
        <begin position="1955"/>
        <end position="1965"/>
    </location>
</feature>
<feature type="disulfide bond" evidence="6">
    <location>
        <begin position="2734"/>
        <end position="2744"/>
    </location>
</feature>
<feature type="disulfide bond" evidence="6">
    <location>
        <begin position="168"/>
        <end position="229"/>
    </location>
</feature>
<dbReference type="InterPro" id="IPR000742">
    <property type="entry name" value="EGF"/>
</dbReference>
<feature type="disulfide bond" evidence="6">
    <location>
        <begin position="155"/>
        <end position="219"/>
    </location>
</feature>
<feature type="domain" description="SRCR" evidence="9">
    <location>
        <begin position="344"/>
        <end position="444"/>
    </location>
</feature>
<feature type="disulfide bond" evidence="6">
    <location>
        <begin position="2279"/>
        <end position="2289"/>
    </location>
</feature>
<dbReference type="PRINTS" id="PR00258">
    <property type="entry name" value="SPERACTRCPTR"/>
</dbReference>
<evidence type="ECO:0000256" key="4">
    <source>
        <dbReference type="ARBA" id="ARBA00023180"/>
    </source>
</evidence>
<feature type="domain" description="SRCR" evidence="9">
    <location>
        <begin position="1096"/>
        <end position="1196"/>
    </location>
</feature>
<dbReference type="OMA" id="VQCISAT"/>
<keyword evidence="3 6" id="KW-1015">Disulfide bond</keyword>
<feature type="disulfide bond" evidence="6">
    <location>
        <begin position="1710"/>
        <end position="1771"/>
    </location>
</feature>
<dbReference type="SMART" id="SM00202">
    <property type="entry name" value="SR"/>
    <property type="match status" value="25"/>
</dbReference>
<dbReference type="SMART" id="SM00181">
    <property type="entry name" value="EGF"/>
    <property type="match status" value="1"/>
</dbReference>
<evidence type="ECO:0000259" key="8">
    <source>
        <dbReference type="PROSITE" id="PS50026"/>
    </source>
</evidence>
<feature type="disulfide bond" evidence="6">
    <location>
        <begin position="1911"/>
        <end position="1975"/>
    </location>
</feature>
<keyword evidence="2" id="KW-0677">Repeat</keyword>
<dbReference type="InterPro" id="IPR001190">
    <property type="entry name" value="SRCR"/>
</dbReference>
<evidence type="ECO:0000313" key="10">
    <source>
        <dbReference type="EnsemblMetazoa" id="XP_030831017"/>
    </source>
</evidence>
<evidence type="ECO:0000259" key="9">
    <source>
        <dbReference type="PROSITE" id="PS50287"/>
    </source>
</evidence>
<feature type="disulfide bond" evidence="6">
    <location>
        <begin position="1741"/>
        <end position="1751"/>
    </location>
</feature>
<feature type="domain" description="SRCR" evidence="9">
    <location>
        <begin position="130"/>
        <end position="230"/>
    </location>
</feature>
<feature type="disulfide bond" evidence="6">
    <location>
        <begin position="476"/>
        <end position="540"/>
    </location>
</feature>
<feature type="disulfide bond" evidence="6">
    <location>
        <begin position="690"/>
        <end position="754"/>
    </location>
</feature>
<feature type="disulfide bond" evidence="6">
    <location>
        <begin position="2583"/>
        <end position="2647"/>
    </location>
</feature>
<feature type="disulfide bond" evidence="6">
    <location>
        <begin position="2138"/>
        <end position="2199"/>
    </location>
</feature>
<dbReference type="EnsemblMetazoa" id="XM_030975157">
    <property type="protein sequence ID" value="XP_030831017"/>
    <property type="gene ID" value="LOC105437691"/>
</dbReference>
<feature type="disulfide bond" evidence="6">
    <location>
        <begin position="1483"/>
        <end position="1547"/>
    </location>
</feature>
<dbReference type="OrthoDB" id="536948at2759"/>
<accession>A0A7M7N4H6</accession>
<dbReference type="InParanoid" id="A0A7M7N4H6"/>
<dbReference type="GeneID" id="105437691"/>
<feature type="domain" description="SRCR" evidence="9">
    <location>
        <begin position="879"/>
        <end position="979"/>
    </location>
</feature>
<feature type="domain" description="SRCR" evidence="9">
    <location>
        <begin position="1244"/>
        <end position="1344"/>
    </location>
</feature>
<feature type="disulfide bond" evidence="6">
    <location>
        <begin position="2235"/>
        <end position="2299"/>
    </location>
</feature>
<feature type="disulfide bond" evidence="6">
    <location>
        <begin position="369"/>
        <end position="433"/>
    </location>
</feature>
<feature type="disulfide bond" evidence="6">
    <location>
        <begin position="2125"/>
        <end position="2189"/>
    </location>
</feature>
<feature type="domain" description="SRCR" evidence="9">
    <location>
        <begin position="1458"/>
        <end position="1558"/>
    </location>
</feature>
<feature type="disulfide bond" evidence="6">
    <location>
        <begin position="734"/>
        <end position="744"/>
    </location>
</feature>
<evidence type="ECO:0000256" key="3">
    <source>
        <dbReference type="ARBA" id="ARBA00023157"/>
    </source>
</evidence>
<feature type="disulfide bond" evidence="6">
    <location>
        <begin position="1848"/>
        <end position="1858"/>
    </location>
</feature>
<keyword evidence="4" id="KW-0325">Glycoprotein</keyword>
<evidence type="ECO:0008006" key="12">
    <source>
        <dbReference type="Google" id="ProtNLM"/>
    </source>
</evidence>
<feature type="domain" description="SRCR" evidence="9">
    <location>
        <begin position="451"/>
        <end position="551"/>
    </location>
</feature>
<feature type="disulfide bond" evidence="6">
    <location>
        <begin position="1121"/>
        <end position="1185"/>
    </location>
</feature>
<feature type="domain" description="SRCR" evidence="9">
    <location>
        <begin position="1565"/>
        <end position="1665"/>
    </location>
</feature>
<feature type="disulfide bond" evidence="6">
    <location>
        <begin position="92"/>
        <end position="102"/>
    </location>
</feature>
<feature type="disulfide bond" evidence="6">
    <location>
        <begin position="61"/>
        <end position="122"/>
    </location>
</feature>
<feature type="disulfide bond" evidence="6">
    <location>
        <begin position="1420"/>
        <end position="1430"/>
    </location>
</feature>
<feature type="domain" description="SRCR" evidence="9">
    <location>
        <begin position="2424"/>
        <end position="2524"/>
    </location>
</feature>
<feature type="domain" description="SRCR" evidence="9">
    <location>
        <begin position="1886"/>
        <end position="1986"/>
    </location>
</feature>
<feature type="chain" id="PRO_5029474373" description="Deleted in malignant brain tumors 1 protein-like" evidence="7">
    <location>
        <begin position="20"/>
        <end position="2766"/>
    </location>
</feature>
<proteinExistence type="predicted"/>
<evidence type="ECO:0000256" key="5">
    <source>
        <dbReference type="PROSITE-ProRule" id="PRU00076"/>
    </source>
</evidence>
<feature type="disulfide bond" evidence="6">
    <location>
        <begin position="2703"/>
        <end position="2764"/>
    </location>
</feature>
<feature type="disulfide bond" evidence="6">
    <location>
        <begin position="841"/>
        <end position="851"/>
    </location>
</feature>
<feature type="disulfide bond" evidence="6">
    <location>
        <begin position="1376"/>
        <end position="1440"/>
    </location>
</feature>
<feature type="domain" description="SRCR" evidence="9">
    <location>
        <begin position="2210"/>
        <end position="2310"/>
    </location>
</feature>
<feature type="domain" description="EGF-like" evidence="8">
    <location>
        <begin position="1204"/>
        <end position="1240"/>
    </location>
</feature>
<feature type="signal peptide" evidence="7">
    <location>
        <begin position="1"/>
        <end position="19"/>
    </location>
</feature>
<feature type="disulfide bond" evidence="6">
    <location>
        <begin position="1804"/>
        <end position="1868"/>
    </location>
</feature>
<feature type="disulfide bond" evidence="6">
    <location>
        <begin position="2018"/>
        <end position="2082"/>
    </location>
</feature>
<evidence type="ECO:0000256" key="7">
    <source>
        <dbReference type="SAM" id="SignalP"/>
    </source>
</evidence>
<organism evidence="10 11">
    <name type="scientific">Strongylocentrotus purpuratus</name>
    <name type="common">Purple sea urchin</name>
    <dbReference type="NCBI Taxonomy" id="7668"/>
    <lineage>
        <taxon>Eukaryota</taxon>
        <taxon>Metazoa</taxon>
        <taxon>Echinodermata</taxon>
        <taxon>Eleutherozoa</taxon>
        <taxon>Echinozoa</taxon>
        <taxon>Echinoidea</taxon>
        <taxon>Euechinoidea</taxon>
        <taxon>Echinacea</taxon>
        <taxon>Camarodonta</taxon>
        <taxon>Echinidea</taxon>
        <taxon>Strongylocentrotidae</taxon>
        <taxon>Strongylocentrotus</taxon>
    </lineage>
</organism>
<feature type="domain" description="SRCR" evidence="9">
    <location>
        <begin position="1779"/>
        <end position="1879"/>
    </location>
</feature>
<feature type="disulfide bond" evidence="6">
    <location>
        <begin position="810"/>
        <end position="871"/>
    </location>
</feature>
<feature type="domain" description="SRCR" evidence="9">
    <location>
        <begin position="1672"/>
        <end position="1772"/>
    </location>
</feature>
<feature type="disulfide bond" evidence="6">
    <location>
        <begin position="1269"/>
        <end position="1333"/>
    </location>
</feature>
<feature type="domain" description="SRCR" evidence="9">
    <location>
        <begin position="1351"/>
        <end position="1451"/>
    </location>
</feature>
<dbReference type="PROSITE" id="PS00022">
    <property type="entry name" value="EGF_1"/>
    <property type="match status" value="1"/>
</dbReference>
<feature type="disulfide bond" evidence="6">
    <location>
        <begin position="1634"/>
        <end position="1644"/>
    </location>
</feature>
<feature type="domain" description="SRCR" evidence="9">
    <location>
        <begin position="2317"/>
        <end position="2417"/>
    </location>
</feature>
<feature type="disulfide bond" evidence="6">
    <location>
        <begin position="2627"/>
        <end position="2637"/>
    </location>
</feature>
<dbReference type="SUPFAM" id="SSF56487">
    <property type="entry name" value="SRCR-like"/>
    <property type="match status" value="25"/>
</dbReference>
<feature type="disulfide bond" evidence="6">
    <location>
        <begin position="1024"/>
        <end position="1085"/>
    </location>
</feature>
<feature type="disulfide bond" evidence="6">
    <location>
        <begin position="1924"/>
        <end position="1985"/>
    </location>
</feature>
<dbReference type="InterPro" id="IPR036772">
    <property type="entry name" value="SRCR-like_dom_sf"/>
</dbReference>
<dbReference type="GO" id="GO:0045217">
    <property type="term" value="P:cell-cell junction maintenance"/>
    <property type="evidence" value="ECO:0000318"/>
    <property type="project" value="GO_Central"/>
</dbReference>
<feature type="disulfide bond" evidence="6">
    <location>
        <begin position="1697"/>
        <end position="1761"/>
    </location>
</feature>
<reference evidence="11" key="1">
    <citation type="submission" date="2015-02" db="EMBL/GenBank/DDBJ databases">
        <title>Genome sequencing for Strongylocentrotus purpuratus.</title>
        <authorList>
            <person name="Murali S."/>
            <person name="Liu Y."/>
            <person name="Vee V."/>
            <person name="English A."/>
            <person name="Wang M."/>
            <person name="Skinner E."/>
            <person name="Han Y."/>
            <person name="Muzny D.M."/>
            <person name="Worley K.C."/>
            <person name="Gibbs R.A."/>
        </authorList>
    </citation>
    <scope>NUCLEOTIDE SEQUENCE</scope>
</reference>
<feature type="disulfide bond" evidence="6">
    <location>
        <begin position="2031"/>
        <end position="2092"/>
    </location>
</feature>
<feature type="disulfide bond" evidence="6">
    <location>
        <begin position="199"/>
        <end position="209"/>
    </location>
</feature>
<feature type="disulfide bond" evidence="6">
    <location>
        <begin position="1590"/>
        <end position="1654"/>
    </location>
</feature>
<dbReference type="Proteomes" id="UP000007110">
    <property type="component" value="Unassembled WGS sequence"/>
</dbReference>
<keyword evidence="11" id="KW-1185">Reference proteome</keyword>
<dbReference type="PANTHER" id="PTHR19331:SF465">
    <property type="entry name" value="EGG PEPTIDE SPERACT RECEPTOR"/>
    <property type="match status" value="1"/>
</dbReference>
<evidence type="ECO:0000313" key="11">
    <source>
        <dbReference type="Proteomes" id="UP000007110"/>
    </source>
</evidence>
<evidence type="ECO:0000256" key="1">
    <source>
        <dbReference type="ARBA" id="ARBA00022729"/>
    </source>
</evidence>
<feature type="disulfide bond" evidence="6">
    <location>
        <begin position="1817"/>
        <end position="1878"/>
    </location>
</feature>
<feature type="disulfide bond" evidence="6">
    <location>
        <begin position="2248"/>
        <end position="2309"/>
    </location>
</feature>
<dbReference type="FunFam" id="3.10.250.10:FF:000006">
    <property type="entry name" value="neurotrypsin isoform X2"/>
    <property type="match status" value="25"/>
</dbReference>
<feature type="disulfide bond" evidence="6">
    <location>
        <begin position="413"/>
        <end position="423"/>
    </location>
</feature>
<feature type="domain" description="SRCR" evidence="9">
    <location>
        <begin position="1993"/>
        <end position="2093"/>
    </location>
</feature>
<feature type="disulfide bond" evidence="6">
    <location>
        <begin position="596"/>
        <end position="657"/>
    </location>
</feature>
<dbReference type="PROSITE" id="PS00420">
    <property type="entry name" value="SRCR_1"/>
    <property type="match status" value="25"/>
</dbReference>
<feature type="domain" description="SRCR" evidence="9">
    <location>
        <begin position="2100"/>
        <end position="2200"/>
    </location>
</feature>
<feature type="disulfide bond" evidence="6">
    <location>
        <begin position="797"/>
        <end position="861"/>
    </location>
</feature>
<feature type="domain" description="SRCR" evidence="9">
    <location>
        <begin position="2558"/>
        <end position="2658"/>
    </location>
</feature>
<feature type="disulfide bond" evidence="6">
    <location>
        <begin position="1603"/>
        <end position="1664"/>
    </location>
</feature>
<feature type="disulfide bond" evidence="6">
    <location>
        <begin position="948"/>
        <end position="958"/>
    </location>
</feature>
<feature type="disulfide bond" evidence="5">
    <location>
        <begin position="1230"/>
        <end position="1239"/>
    </location>
</feature>
<dbReference type="RefSeq" id="XP_030831017.1">
    <property type="nucleotide sequence ID" value="XM_030975157.1"/>
</dbReference>
<feature type="disulfide bond" evidence="6">
    <location>
        <begin position="1389"/>
        <end position="1450"/>
    </location>
</feature>
<feature type="disulfide bond" evidence="6">
    <location>
        <begin position="2596"/>
        <end position="2657"/>
    </location>
</feature>
<keyword evidence="1 7" id="KW-0732">Signal</keyword>
<dbReference type="SUPFAM" id="SSF57196">
    <property type="entry name" value="EGF/Laminin"/>
    <property type="match status" value="1"/>
</dbReference>
<dbReference type="GO" id="GO:0016020">
    <property type="term" value="C:membrane"/>
    <property type="evidence" value="ECO:0000318"/>
    <property type="project" value="GO_Central"/>
</dbReference>
<evidence type="ECO:0000256" key="2">
    <source>
        <dbReference type="ARBA" id="ARBA00022737"/>
    </source>
</evidence>
<feature type="disulfide bond" evidence="6">
    <location>
        <begin position="306"/>
        <end position="316"/>
    </location>
</feature>
<feature type="disulfide bond" evidence="6">
    <location>
        <begin position="1055"/>
        <end position="1065"/>
    </location>
</feature>
<name>A0A7M7N4H6_STRPU</name>
<comment type="caution">
    <text evidence="5">Lacks conserved residue(s) required for the propagation of feature annotation.</text>
</comment>
<feature type="disulfide bond" evidence="6">
    <location>
        <begin position="1165"/>
        <end position="1175"/>
    </location>
</feature>
<feature type="disulfide bond" evidence="6">
    <location>
        <begin position="2355"/>
        <end position="2416"/>
    </location>
</feature>
<feature type="disulfide bond" evidence="6">
    <location>
        <begin position="262"/>
        <end position="326"/>
    </location>
</feature>
<feature type="disulfide bond" evidence="6">
    <location>
        <begin position="2493"/>
        <end position="2503"/>
    </location>
</feature>
<feature type="domain" description="SRCR" evidence="9">
    <location>
        <begin position="772"/>
        <end position="872"/>
    </location>
</feature>
<dbReference type="PANTHER" id="PTHR19331">
    <property type="entry name" value="SCAVENGER RECEPTOR DOMAIN-CONTAINING"/>
    <property type="match status" value="1"/>
</dbReference>
<feature type="disulfide bond" evidence="6">
    <location>
        <begin position="48"/>
        <end position="112"/>
    </location>
</feature>
<dbReference type="KEGG" id="spu:105437691"/>
<feature type="disulfide bond" evidence="6">
    <location>
        <begin position="917"/>
        <end position="978"/>
    </location>
</feature>
<feature type="domain" description="SRCR" evidence="9">
    <location>
        <begin position="2665"/>
        <end position="2765"/>
    </location>
</feature>
<keyword evidence="5" id="KW-0245">EGF-like domain</keyword>
<dbReference type="Gene3D" id="2.10.25.10">
    <property type="entry name" value="Laminin"/>
    <property type="match status" value="1"/>
</dbReference>
<protein>
    <recommendedName>
        <fullName evidence="12">Deleted in malignant brain tumors 1 protein-like</fullName>
    </recommendedName>
</protein>
<feature type="disulfide bond" evidence="6">
    <location>
        <begin position="2462"/>
        <end position="2523"/>
    </location>
</feature>
<feature type="disulfide bond" evidence="6">
    <location>
        <begin position="1496"/>
        <end position="1557"/>
    </location>
</feature>
<feature type="domain" description="SRCR" evidence="9">
    <location>
        <begin position="23"/>
        <end position="123"/>
    </location>
</feature>
<feature type="disulfide bond" evidence="6">
    <location>
        <begin position="703"/>
        <end position="764"/>
    </location>
</feature>
<feature type="domain" description="SRCR" evidence="9">
    <location>
        <begin position="558"/>
        <end position="658"/>
    </location>
</feature>
<feature type="disulfide bond" evidence="6">
    <location>
        <begin position="1527"/>
        <end position="1537"/>
    </location>
</feature>
<feature type="disulfide bond" evidence="6">
    <location>
        <begin position="275"/>
        <end position="336"/>
    </location>
</feature>
<feature type="disulfide bond" evidence="6">
    <location>
        <begin position="489"/>
        <end position="550"/>
    </location>
</feature>
<feature type="disulfide bond" evidence="6">
    <location>
        <begin position="2342"/>
        <end position="2406"/>
    </location>
</feature>
<feature type="domain" description="SRCR" evidence="9">
    <location>
        <begin position="237"/>
        <end position="337"/>
    </location>
</feature>